<dbReference type="GO" id="GO:0030897">
    <property type="term" value="C:HOPS complex"/>
    <property type="evidence" value="ECO:0007669"/>
    <property type="project" value="TreeGrafter"/>
</dbReference>
<sequence length="343" mass="38719">MDEPIDWLPLGSVSVQKYEVYTLNWEVDTLDASTLVAAPNAGTIANHCSIRRQPIHLLKKQAQRKKVTKFPAISNTHYFGAEAKDNAVIRLYRQDGNFIAKIELASFRLLYFAWASVTRLLCVSTTGRVLVYSSQGKRKPECSFDMGMEALEMGIESCQVFRCQKGKTGLAVLCKTGRFYLTDDYEEVKLWRTRDVIGKAASPNCWAVLSKDEQTKVFCAFGNEVYTLSQKLPSEHVVLPFPTVVKSYTALSISPDKLKVALLSDEGLVQVCSSNFTVRWRDALAFCGTEIQLVFTKSVLISTLFEIVVCCLFARLRLGDLYAMSNAFWHFHVCFLKDHILFL</sequence>
<name>A0A077ZHJ1_TRITR</name>
<evidence type="ECO:0000313" key="2">
    <source>
        <dbReference type="EMBL" id="CDW59791.1"/>
    </source>
</evidence>
<dbReference type="AlphaFoldDB" id="A0A077ZHJ1"/>
<evidence type="ECO:0000259" key="1">
    <source>
        <dbReference type="Pfam" id="PF04841"/>
    </source>
</evidence>
<protein>
    <submittedName>
        <fullName evidence="2">Vps16 N domain containing protein</fullName>
    </submittedName>
</protein>
<dbReference type="InterPro" id="IPR036322">
    <property type="entry name" value="WD40_repeat_dom_sf"/>
</dbReference>
<dbReference type="GO" id="GO:0016197">
    <property type="term" value="P:endosomal transport"/>
    <property type="evidence" value="ECO:0007669"/>
    <property type="project" value="TreeGrafter"/>
</dbReference>
<dbReference type="SUPFAM" id="SSF50978">
    <property type="entry name" value="WD40 repeat-like"/>
    <property type="match status" value="1"/>
</dbReference>
<proteinExistence type="predicted"/>
<accession>A0A077ZHJ1</accession>
<dbReference type="PANTHER" id="PTHR12811">
    <property type="entry name" value="VACUOLAR PROTEIN SORTING VPS16"/>
    <property type="match status" value="1"/>
</dbReference>
<dbReference type="GO" id="GO:0005765">
    <property type="term" value="C:lysosomal membrane"/>
    <property type="evidence" value="ECO:0007669"/>
    <property type="project" value="TreeGrafter"/>
</dbReference>
<dbReference type="OrthoDB" id="1792at2759"/>
<dbReference type="GO" id="GO:0003779">
    <property type="term" value="F:actin binding"/>
    <property type="evidence" value="ECO:0007669"/>
    <property type="project" value="TreeGrafter"/>
</dbReference>
<dbReference type="STRING" id="36087.A0A077ZHJ1"/>
<dbReference type="InterPro" id="IPR016534">
    <property type="entry name" value="VPS16"/>
</dbReference>
<reference evidence="2" key="2">
    <citation type="submission" date="2014-03" db="EMBL/GenBank/DDBJ databases">
        <title>The whipworm genome and dual-species transcriptomics of an intimate host-pathogen interaction.</title>
        <authorList>
            <person name="Foth B.J."/>
            <person name="Tsai I.J."/>
            <person name="Reid A.J."/>
            <person name="Bancroft A.J."/>
            <person name="Nichol S."/>
            <person name="Tracey A."/>
            <person name="Holroyd N."/>
            <person name="Cotton J.A."/>
            <person name="Stanley E.J."/>
            <person name="Zarowiecki M."/>
            <person name="Liu J.Z."/>
            <person name="Huckvale T."/>
            <person name="Cooper P.J."/>
            <person name="Grencis R.K."/>
            <person name="Berriman M."/>
        </authorList>
    </citation>
    <scope>NUCLEOTIDE SEQUENCE [LARGE SCALE GENOMIC DNA]</scope>
</reference>
<dbReference type="PANTHER" id="PTHR12811:SF0">
    <property type="entry name" value="VACUOLAR PROTEIN SORTING-ASSOCIATED PROTEIN 16 HOMOLOG"/>
    <property type="match status" value="1"/>
</dbReference>
<dbReference type="EMBL" id="HG806732">
    <property type="protein sequence ID" value="CDW59791.1"/>
    <property type="molecule type" value="Genomic_DNA"/>
</dbReference>
<evidence type="ECO:0000313" key="3">
    <source>
        <dbReference type="Proteomes" id="UP000030665"/>
    </source>
</evidence>
<dbReference type="GO" id="GO:0042144">
    <property type="term" value="P:vacuole fusion, non-autophagic"/>
    <property type="evidence" value="ECO:0007669"/>
    <property type="project" value="TreeGrafter"/>
</dbReference>
<dbReference type="Pfam" id="PF04841">
    <property type="entry name" value="Vps16_N"/>
    <property type="match status" value="1"/>
</dbReference>
<dbReference type="InterPro" id="IPR006926">
    <property type="entry name" value="Vps16_N"/>
</dbReference>
<reference evidence="2" key="1">
    <citation type="submission" date="2014-01" db="EMBL/GenBank/DDBJ databases">
        <authorList>
            <person name="Aslett M."/>
        </authorList>
    </citation>
    <scope>NUCLEOTIDE SEQUENCE</scope>
</reference>
<dbReference type="GO" id="GO:0005768">
    <property type="term" value="C:endosome"/>
    <property type="evidence" value="ECO:0007669"/>
    <property type="project" value="TreeGrafter"/>
</dbReference>
<organism evidence="2 3">
    <name type="scientific">Trichuris trichiura</name>
    <name type="common">Whipworm</name>
    <name type="synonym">Trichocephalus trichiurus</name>
    <dbReference type="NCBI Taxonomy" id="36087"/>
    <lineage>
        <taxon>Eukaryota</taxon>
        <taxon>Metazoa</taxon>
        <taxon>Ecdysozoa</taxon>
        <taxon>Nematoda</taxon>
        <taxon>Enoplea</taxon>
        <taxon>Dorylaimia</taxon>
        <taxon>Trichinellida</taxon>
        <taxon>Trichuridae</taxon>
        <taxon>Trichuris</taxon>
    </lineage>
</organism>
<gene>
    <name evidence="2" type="ORF">TTRE_0000813101</name>
</gene>
<dbReference type="GO" id="GO:0006886">
    <property type="term" value="P:intracellular protein transport"/>
    <property type="evidence" value="ECO:0007669"/>
    <property type="project" value="InterPro"/>
</dbReference>
<feature type="domain" description="Vps16 N-terminal" evidence="1">
    <location>
        <begin position="82"/>
        <end position="277"/>
    </location>
</feature>
<keyword evidence="3" id="KW-1185">Reference proteome</keyword>
<dbReference type="Proteomes" id="UP000030665">
    <property type="component" value="Unassembled WGS sequence"/>
</dbReference>